<dbReference type="Pfam" id="PF13413">
    <property type="entry name" value="HTH_25"/>
    <property type="match status" value="1"/>
</dbReference>
<dbReference type="InterPro" id="IPR050400">
    <property type="entry name" value="Bact_Cytoskel_RodZ"/>
</dbReference>
<dbReference type="InterPro" id="IPR010982">
    <property type="entry name" value="Lambda_DNA-bd_dom_sf"/>
</dbReference>
<gene>
    <name evidence="1" type="ORF">P9H32_13560</name>
</gene>
<dbReference type="Proteomes" id="UP001290861">
    <property type="component" value="Unassembled WGS sequence"/>
</dbReference>
<dbReference type="EMBL" id="JARVCO010000012">
    <property type="protein sequence ID" value="MDZ8119650.1"/>
    <property type="molecule type" value="Genomic_DNA"/>
</dbReference>
<dbReference type="PANTHER" id="PTHR34475:SF1">
    <property type="entry name" value="CYTOSKELETON PROTEIN RODZ"/>
    <property type="match status" value="1"/>
</dbReference>
<dbReference type="PANTHER" id="PTHR34475">
    <property type="match status" value="1"/>
</dbReference>
<dbReference type="RefSeq" id="WP_322609435.1">
    <property type="nucleotide sequence ID" value="NZ_JARVCO010000012.1"/>
</dbReference>
<organism evidence="1 2">
    <name type="scientific">Pontiella agarivorans</name>
    <dbReference type="NCBI Taxonomy" id="3038953"/>
    <lineage>
        <taxon>Bacteria</taxon>
        <taxon>Pseudomonadati</taxon>
        <taxon>Kiritimatiellota</taxon>
        <taxon>Kiritimatiellia</taxon>
        <taxon>Kiritimatiellales</taxon>
        <taxon>Pontiellaceae</taxon>
        <taxon>Pontiella</taxon>
    </lineage>
</organism>
<sequence length="211" mass="21817">MEQASLNIGTIGQRLEAARQAKGVTVSEAGQATKILSKFIEAMEHDDFGALSAPVYAKSFIRMYAQYLGMDAAPLVDEYIAQHAPKTKLKLTEEARHNLAKADRVPGDAGNAPEAVAAPRSGGGARAVFGEVNDAITNLSGSGIPLKLIGAVLGGLILIGIIVLSVSQCSDEEATEPRAAGGAASVEHPLITDGVPDAFLAQPGVVETDTK</sequence>
<name>A0ABU5MZL4_9BACT</name>
<dbReference type="Gene3D" id="1.10.260.40">
    <property type="entry name" value="lambda repressor-like DNA-binding domains"/>
    <property type="match status" value="1"/>
</dbReference>
<proteinExistence type="predicted"/>
<reference evidence="1 2" key="1">
    <citation type="journal article" date="2024" name="Appl. Environ. Microbiol.">
        <title>Pontiella agarivorans sp. nov., a novel marine anaerobic bacterium capable of degrading macroalgal polysaccharides and fixing nitrogen.</title>
        <authorList>
            <person name="Liu N."/>
            <person name="Kivenson V."/>
            <person name="Peng X."/>
            <person name="Cui Z."/>
            <person name="Lankiewicz T.S."/>
            <person name="Gosselin K.M."/>
            <person name="English C.J."/>
            <person name="Blair E.M."/>
            <person name="O'Malley M.A."/>
            <person name="Valentine D.L."/>
        </authorList>
    </citation>
    <scope>NUCLEOTIDE SEQUENCE [LARGE SCALE GENOMIC DNA]</scope>
    <source>
        <strain evidence="1 2">NLcol2</strain>
    </source>
</reference>
<comment type="caution">
    <text evidence="1">The sequence shown here is derived from an EMBL/GenBank/DDBJ whole genome shotgun (WGS) entry which is preliminary data.</text>
</comment>
<protein>
    <submittedName>
        <fullName evidence="1">Helix-turn-helix transcriptional regulator</fullName>
    </submittedName>
</protein>
<keyword evidence="2" id="KW-1185">Reference proteome</keyword>
<evidence type="ECO:0000313" key="1">
    <source>
        <dbReference type="EMBL" id="MDZ8119650.1"/>
    </source>
</evidence>
<evidence type="ECO:0000313" key="2">
    <source>
        <dbReference type="Proteomes" id="UP001290861"/>
    </source>
</evidence>
<accession>A0ABU5MZL4</accession>